<dbReference type="InterPro" id="IPR011990">
    <property type="entry name" value="TPR-like_helical_dom_sf"/>
</dbReference>
<dbReference type="EMBL" id="CAJOBC010036884">
    <property type="protein sequence ID" value="CAF4121652.1"/>
    <property type="molecule type" value="Genomic_DNA"/>
</dbReference>
<evidence type="ECO:0000313" key="3">
    <source>
        <dbReference type="EMBL" id="CAF4121652.1"/>
    </source>
</evidence>
<name>A0A815DPX9_9BILA</name>
<evidence type="ECO:0000256" key="1">
    <source>
        <dbReference type="SAM" id="Coils"/>
    </source>
</evidence>
<accession>A0A815DPX9</accession>
<dbReference type="SUPFAM" id="SSF48452">
    <property type="entry name" value="TPR-like"/>
    <property type="match status" value="1"/>
</dbReference>
<dbReference type="Proteomes" id="UP000663829">
    <property type="component" value="Unassembled WGS sequence"/>
</dbReference>
<evidence type="ECO:0000313" key="2">
    <source>
        <dbReference type="EMBL" id="CAF1299822.1"/>
    </source>
</evidence>
<keyword evidence="4" id="KW-1185">Reference proteome</keyword>
<feature type="coiled-coil region" evidence="1">
    <location>
        <begin position="96"/>
        <end position="133"/>
    </location>
</feature>
<evidence type="ECO:0000313" key="4">
    <source>
        <dbReference type="Proteomes" id="UP000663829"/>
    </source>
</evidence>
<dbReference type="Gene3D" id="1.25.40.10">
    <property type="entry name" value="Tetratricopeptide repeat domain"/>
    <property type="match status" value="1"/>
</dbReference>
<keyword evidence="1" id="KW-0175">Coiled coil</keyword>
<reference evidence="2" key="1">
    <citation type="submission" date="2021-02" db="EMBL/GenBank/DDBJ databases">
        <authorList>
            <person name="Nowell W R."/>
        </authorList>
    </citation>
    <scope>NUCLEOTIDE SEQUENCE</scope>
</reference>
<sequence length="172" mass="19932">MAEDENSNLSLSSFQTLFTNKINIISDKMFVTFLQDLVFIYLTIDGIYAKKVLIDNDDEAREKGLSECIVIYDKAINLHLKIIMYQDKNLLIYEKLGNVHELNKNLENAIKNYENALEEINIFDNTLEDVKTNKYALTYKLFNFDYRLASSSDMSRFEHNDSISSMKIIDGA</sequence>
<dbReference type="Proteomes" id="UP000681722">
    <property type="component" value="Unassembled WGS sequence"/>
</dbReference>
<comment type="caution">
    <text evidence="2">The sequence shown here is derived from an EMBL/GenBank/DDBJ whole genome shotgun (WGS) entry which is preliminary data.</text>
</comment>
<gene>
    <name evidence="2" type="ORF">GPM918_LOCUS28463</name>
    <name evidence="3" type="ORF">SRO942_LOCUS28964</name>
</gene>
<dbReference type="EMBL" id="CAJNOQ010012432">
    <property type="protein sequence ID" value="CAF1299822.1"/>
    <property type="molecule type" value="Genomic_DNA"/>
</dbReference>
<proteinExistence type="predicted"/>
<protein>
    <submittedName>
        <fullName evidence="2">Uncharacterized protein</fullName>
    </submittedName>
</protein>
<organism evidence="2 4">
    <name type="scientific">Didymodactylos carnosus</name>
    <dbReference type="NCBI Taxonomy" id="1234261"/>
    <lineage>
        <taxon>Eukaryota</taxon>
        <taxon>Metazoa</taxon>
        <taxon>Spiralia</taxon>
        <taxon>Gnathifera</taxon>
        <taxon>Rotifera</taxon>
        <taxon>Eurotatoria</taxon>
        <taxon>Bdelloidea</taxon>
        <taxon>Philodinida</taxon>
        <taxon>Philodinidae</taxon>
        <taxon>Didymodactylos</taxon>
    </lineage>
</organism>
<dbReference type="AlphaFoldDB" id="A0A815DPX9"/>